<dbReference type="Gene3D" id="2.40.100.10">
    <property type="entry name" value="Cyclophilin-like"/>
    <property type="match status" value="1"/>
</dbReference>
<dbReference type="PATRIC" id="fig|476272.21.peg.840"/>
<dbReference type="InterPro" id="IPR010016">
    <property type="entry name" value="PxpB"/>
</dbReference>
<dbReference type="RefSeq" id="WP_005950287.1">
    <property type="nucleotide sequence ID" value="NZ_CP136423.1"/>
</dbReference>
<keyword evidence="6" id="KW-1185">Reference proteome</keyword>
<reference evidence="5 6" key="2">
    <citation type="submission" date="2009-02" db="EMBL/GenBank/DDBJ databases">
        <title>Draft genome sequence of Blautia hydrogenotrophica DSM 10507 (Ruminococcus hydrogenotrophicus DSM 10507).</title>
        <authorList>
            <person name="Sudarsanam P."/>
            <person name="Ley R."/>
            <person name="Guruge J."/>
            <person name="Turnbaugh P.J."/>
            <person name="Mahowald M."/>
            <person name="Liep D."/>
            <person name="Gordon J."/>
        </authorList>
    </citation>
    <scope>NUCLEOTIDE SEQUENCE [LARGE SCALE GENOMIC DNA]</scope>
    <source>
        <strain evidence="6">DSM 10507 / JCM 14656 / S5a33</strain>
    </source>
</reference>
<sequence>MMEIQFLPSGDMAITVEFGKEISLDTNKRVRMLHHNLKEHPVNGVIETIPTYAALLVIYRPDVILFDGLVGTLKERIEQMDAVQMPKAYVTEIPILYGGQWGIDLEECAKLEGITEDEFIRIHSGSEYYVYMLGFAPGHPYTARFERTFHFKRRESPRLKVPGSSVVAAENLSNILPFDQPCGWNLIGSTPVKMCDYQREEPFLLSAGQWIRFVPINEDRYHEIKENVEKGQYQCRTYEKEE</sequence>
<evidence type="ECO:0000256" key="1">
    <source>
        <dbReference type="ARBA" id="ARBA00022741"/>
    </source>
</evidence>
<organism evidence="5 6">
    <name type="scientific">Blautia hydrogenotrophica (strain DSM 10507 / JCM 14656 / S5a33)</name>
    <name type="common">Ruminococcus hydrogenotrophicus</name>
    <dbReference type="NCBI Taxonomy" id="476272"/>
    <lineage>
        <taxon>Bacteria</taxon>
        <taxon>Bacillati</taxon>
        <taxon>Bacillota</taxon>
        <taxon>Clostridia</taxon>
        <taxon>Lachnospirales</taxon>
        <taxon>Lachnospiraceae</taxon>
        <taxon>Blautia</taxon>
    </lineage>
</organism>
<dbReference type="NCBIfam" id="TIGR00370">
    <property type="entry name" value="5-oxoprolinase subunit PxpB"/>
    <property type="match status" value="1"/>
</dbReference>
<keyword evidence="2" id="KW-0378">Hydrolase</keyword>
<name>C0CPA8_BLAHS</name>
<evidence type="ECO:0000256" key="3">
    <source>
        <dbReference type="ARBA" id="ARBA00022840"/>
    </source>
</evidence>
<dbReference type="SUPFAM" id="SSF160467">
    <property type="entry name" value="PH0987 N-terminal domain-like"/>
    <property type="match status" value="1"/>
</dbReference>
<dbReference type="GO" id="GO:0005524">
    <property type="term" value="F:ATP binding"/>
    <property type="evidence" value="ECO:0007669"/>
    <property type="project" value="UniProtKB-KW"/>
</dbReference>
<dbReference type="Proteomes" id="UP000003100">
    <property type="component" value="Unassembled WGS sequence"/>
</dbReference>
<feature type="domain" description="Carboxyltransferase" evidence="4">
    <location>
        <begin position="4"/>
        <end position="205"/>
    </location>
</feature>
<dbReference type="GO" id="GO:0016787">
    <property type="term" value="F:hydrolase activity"/>
    <property type="evidence" value="ECO:0007669"/>
    <property type="project" value="UniProtKB-KW"/>
</dbReference>
<dbReference type="SMART" id="SM00796">
    <property type="entry name" value="AHS1"/>
    <property type="match status" value="1"/>
</dbReference>
<dbReference type="PANTHER" id="PTHR34698:SF2">
    <property type="entry name" value="5-OXOPROLINASE SUBUNIT B"/>
    <property type="match status" value="1"/>
</dbReference>
<gene>
    <name evidence="5" type="ORF">RUMHYD_02709</name>
</gene>
<dbReference type="Gene3D" id="3.30.1360.40">
    <property type="match status" value="1"/>
</dbReference>
<reference evidence="5 6" key="1">
    <citation type="submission" date="2009-01" db="EMBL/GenBank/DDBJ databases">
        <authorList>
            <person name="Fulton L."/>
            <person name="Clifton S."/>
            <person name="Fulton B."/>
            <person name="Xu J."/>
            <person name="Minx P."/>
            <person name="Pepin K.H."/>
            <person name="Johnson M."/>
            <person name="Bhonagiri V."/>
            <person name="Nash W.E."/>
            <person name="Mardis E.R."/>
            <person name="Wilson R.K."/>
        </authorList>
    </citation>
    <scope>NUCLEOTIDE SEQUENCE [LARGE SCALE GENOMIC DNA]</scope>
    <source>
        <strain evidence="6">DSM 10507 / JCM 14656 / S5a33</strain>
    </source>
</reference>
<keyword evidence="3" id="KW-0067">ATP-binding</keyword>
<dbReference type="PANTHER" id="PTHR34698">
    <property type="entry name" value="5-OXOPROLINASE SUBUNIT B"/>
    <property type="match status" value="1"/>
</dbReference>
<dbReference type="Pfam" id="PF02682">
    <property type="entry name" value="CT_C_D"/>
    <property type="match status" value="1"/>
</dbReference>
<accession>C0CPA8</accession>
<comment type="caution">
    <text evidence="5">The sequence shown here is derived from an EMBL/GenBank/DDBJ whole genome shotgun (WGS) entry which is preliminary data.</text>
</comment>
<evidence type="ECO:0000259" key="4">
    <source>
        <dbReference type="SMART" id="SM00796"/>
    </source>
</evidence>
<dbReference type="GeneID" id="86822717"/>
<dbReference type="EMBL" id="ACBZ01000149">
    <property type="protein sequence ID" value="EEG48389.1"/>
    <property type="molecule type" value="Genomic_DNA"/>
</dbReference>
<proteinExistence type="predicted"/>
<protein>
    <recommendedName>
        <fullName evidence="4">Carboxyltransferase domain-containing protein</fullName>
    </recommendedName>
</protein>
<evidence type="ECO:0000313" key="6">
    <source>
        <dbReference type="Proteomes" id="UP000003100"/>
    </source>
</evidence>
<dbReference type="HOGENOM" id="CLU_020207_1_0_9"/>
<dbReference type="InterPro" id="IPR003833">
    <property type="entry name" value="CT_C_D"/>
</dbReference>
<dbReference type="SUPFAM" id="SSF50891">
    <property type="entry name" value="Cyclophilin-like"/>
    <property type="match status" value="1"/>
</dbReference>
<evidence type="ECO:0000256" key="2">
    <source>
        <dbReference type="ARBA" id="ARBA00022801"/>
    </source>
</evidence>
<dbReference type="eggNOG" id="COG2049">
    <property type="taxonomic scope" value="Bacteria"/>
</dbReference>
<keyword evidence="1" id="KW-0547">Nucleotide-binding</keyword>
<dbReference type="AlphaFoldDB" id="C0CPA8"/>
<dbReference type="InterPro" id="IPR029000">
    <property type="entry name" value="Cyclophilin-like_dom_sf"/>
</dbReference>
<evidence type="ECO:0000313" key="5">
    <source>
        <dbReference type="EMBL" id="EEG48389.1"/>
    </source>
</evidence>